<feature type="chain" id="PRO_5045358598" evidence="3">
    <location>
        <begin position="19"/>
        <end position="538"/>
    </location>
</feature>
<dbReference type="PANTHER" id="PTHR18929">
    <property type="entry name" value="PROTEIN DISULFIDE ISOMERASE"/>
    <property type="match status" value="1"/>
</dbReference>
<feature type="domain" description="Thioredoxin" evidence="4">
    <location>
        <begin position="363"/>
        <end position="464"/>
    </location>
</feature>
<dbReference type="EMBL" id="JAOAOG010000232">
    <property type="protein sequence ID" value="KAJ6238700.1"/>
    <property type="molecule type" value="Genomic_DNA"/>
</dbReference>
<dbReference type="Pfam" id="PF00085">
    <property type="entry name" value="Thioredoxin"/>
    <property type="match status" value="1"/>
</dbReference>
<dbReference type="Proteomes" id="UP001150062">
    <property type="component" value="Unassembled WGS sequence"/>
</dbReference>
<organism evidence="5 6">
    <name type="scientific">Anaeramoeba flamelloides</name>
    <dbReference type="NCBI Taxonomy" id="1746091"/>
    <lineage>
        <taxon>Eukaryota</taxon>
        <taxon>Metamonada</taxon>
        <taxon>Anaeramoebidae</taxon>
        <taxon>Anaeramoeba</taxon>
    </lineage>
</organism>
<feature type="signal peptide" evidence="3">
    <location>
        <begin position="1"/>
        <end position="18"/>
    </location>
</feature>
<feature type="compositionally biased region" description="Acidic residues" evidence="2">
    <location>
        <begin position="522"/>
        <end position="531"/>
    </location>
</feature>
<evidence type="ECO:0000256" key="3">
    <source>
        <dbReference type="SAM" id="SignalP"/>
    </source>
</evidence>
<sequence>MKLSLIFIFCLVVVQIYCASKTRVTEVNSEELVKLEMQKKPFILALVDNKTESYKKFEKNFLKMELFFRTRKIYSFHILKLGCMHSKLLTRLKIQKTPAIISYRYHKYEQILQGETKRIKLEEFINNLHTPLIKFIDETRKIDDFKKHNPVIALFSLKKDNINVLRKIAKIARIESPKRFLYVVRYGLETESFVLHRSSDNKEIKFEGEIKKKNILKFLYDHEIPFLQQMDKEVFQQYLDLDKRIGFLILDHDLPEKTDLHPNVPVLNDPNYQLFNSFYDQMYQKVSFLWRRRLASKQICHRYGIQKFPGILITDPYNENYYRYDGEFTKQEIFDWFEKYKNGKLKPSQVSEPIPKTNDKLIKKIVKNNWDEIVLDEEKHVLLLVVTDSCQDCKDAKKVLKNVAKNYLNNNNFIFGIIDGAKNELGKGVFIKNAPTFLLFPSKQKKKYIEYTEDPFAEELIELIEEHCMGDKEKAQEIKETGKSDENGNENNIENEKEKIKEKENDKKKEKEIDDKNKIIQEQEEQEEQEEEPKIKEL</sequence>
<keyword evidence="5" id="KW-0413">Isomerase</keyword>
<accession>A0ABQ8Y2A5</accession>
<evidence type="ECO:0000259" key="4">
    <source>
        <dbReference type="Pfam" id="PF00085"/>
    </source>
</evidence>
<evidence type="ECO:0000256" key="2">
    <source>
        <dbReference type="SAM" id="MobiDB-lite"/>
    </source>
</evidence>
<gene>
    <name evidence="5" type="ORF">M0813_25925</name>
</gene>
<comment type="similarity">
    <text evidence="1">Belongs to the protein disulfide isomerase family.</text>
</comment>
<feature type="compositionally biased region" description="Basic and acidic residues" evidence="2">
    <location>
        <begin position="475"/>
        <end position="486"/>
    </location>
</feature>
<keyword evidence="6" id="KW-1185">Reference proteome</keyword>
<feature type="compositionally biased region" description="Basic and acidic residues" evidence="2">
    <location>
        <begin position="494"/>
        <end position="521"/>
    </location>
</feature>
<protein>
    <submittedName>
        <fullName evidence="5">Protein disulfide isomerase</fullName>
    </submittedName>
</protein>
<dbReference type="Gene3D" id="3.40.30.10">
    <property type="entry name" value="Glutaredoxin"/>
    <property type="match status" value="2"/>
</dbReference>
<dbReference type="PANTHER" id="PTHR18929:SF240">
    <property type="entry name" value="PROTEIN DISULFIDE-ISOMERASE"/>
    <property type="match status" value="1"/>
</dbReference>
<comment type="caution">
    <text evidence="5">The sequence shown here is derived from an EMBL/GenBank/DDBJ whole genome shotgun (WGS) entry which is preliminary data.</text>
</comment>
<evidence type="ECO:0000313" key="5">
    <source>
        <dbReference type="EMBL" id="KAJ6238700.1"/>
    </source>
</evidence>
<reference evidence="5" key="1">
    <citation type="submission" date="2022-08" db="EMBL/GenBank/DDBJ databases">
        <title>Novel sulfate-reducing endosymbionts in the free-living metamonad Anaeramoeba.</title>
        <authorList>
            <person name="Jerlstrom-Hultqvist J."/>
            <person name="Cepicka I."/>
            <person name="Gallot-Lavallee L."/>
            <person name="Salas-Leiva D."/>
            <person name="Curtis B.A."/>
            <person name="Zahonova K."/>
            <person name="Pipaliya S."/>
            <person name="Dacks J."/>
            <person name="Roger A.J."/>
        </authorList>
    </citation>
    <scope>NUCLEOTIDE SEQUENCE</scope>
    <source>
        <strain evidence="5">Schooner1</strain>
    </source>
</reference>
<evidence type="ECO:0000256" key="1">
    <source>
        <dbReference type="ARBA" id="ARBA00006347"/>
    </source>
</evidence>
<proteinExistence type="inferred from homology"/>
<feature type="region of interest" description="Disordered" evidence="2">
    <location>
        <begin position="475"/>
        <end position="538"/>
    </location>
</feature>
<keyword evidence="3" id="KW-0732">Signal</keyword>
<dbReference type="InterPro" id="IPR036249">
    <property type="entry name" value="Thioredoxin-like_sf"/>
</dbReference>
<dbReference type="SUPFAM" id="SSF52833">
    <property type="entry name" value="Thioredoxin-like"/>
    <property type="match status" value="2"/>
</dbReference>
<dbReference type="GO" id="GO:0016853">
    <property type="term" value="F:isomerase activity"/>
    <property type="evidence" value="ECO:0007669"/>
    <property type="project" value="UniProtKB-KW"/>
</dbReference>
<evidence type="ECO:0000313" key="6">
    <source>
        <dbReference type="Proteomes" id="UP001150062"/>
    </source>
</evidence>
<name>A0ABQ8Y2A5_9EUKA</name>
<dbReference type="InterPro" id="IPR013766">
    <property type="entry name" value="Thioredoxin_domain"/>
</dbReference>